<dbReference type="CDD" id="cd04369">
    <property type="entry name" value="Bromodomain"/>
    <property type="match status" value="1"/>
</dbReference>
<feature type="compositionally biased region" description="Basic residues" evidence="3">
    <location>
        <begin position="74"/>
        <end position="88"/>
    </location>
</feature>
<proteinExistence type="predicted"/>
<evidence type="ECO:0000256" key="1">
    <source>
        <dbReference type="ARBA" id="ARBA00023117"/>
    </source>
</evidence>
<evidence type="ECO:0000256" key="3">
    <source>
        <dbReference type="SAM" id="MobiDB-lite"/>
    </source>
</evidence>
<protein>
    <recommendedName>
        <fullName evidence="4">Bromo domain-containing protein</fullName>
    </recommendedName>
</protein>
<dbReference type="Pfam" id="PF00439">
    <property type="entry name" value="Bromodomain"/>
    <property type="match status" value="1"/>
</dbReference>
<feature type="region of interest" description="Disordered" evidence="3">
    <location>
        <begin position="58"/>
        <end position="105"/>
    </location>
</feature>
<evidence type="ECO:0000256" key="2">
    <source>
        <dbReference type="PROSITE-ProRule" id="PRU00035"/>
    </source>
</evidence>
<reference evidence="5" key="1">
    <citation type="submission" date="2018-02" db="EMBL/GenBank/DDBJ databases">
        <title>Rhizophora mucronata_Transcriptome.</title>
        <authorList>
            <person name="Meera S.P."/>
            <person name="Sreeshan A."/>
            <person name="Augustine A."/>
        </authorList>
    </citation>
    <scope>NUCLEOTIDE SEQUENCE</scope>
    <source>
        <tissue evidence="5">Leaf</tissue>
    </source>
</reference>
<accession>A0A2P2LHL0</accession>
<evidence type="ECO:0000259" key="4">
    <source>
        <dbReference type="PROSITE" id="PS50014"/>
    </source>
</evidence>
<dbReference type="PANTHER" id="PTHR22881:SF27">
    <property type="entry name" value="BROMODOMAIN CONTAINING 7_9"/>
    <property type="match status" value="1"/>
</dbReference>
<dbReference type="InterPro" id="IPR001487">
    <property type="entry name" value="Bromodomain"/>
</dbReference>
<dbReference type="InterPro" id="IPR051831">
    <property type="entry name" value="Bromodomain_contain_prot"/>
</dbReference>
<dbReference type="Gene3D" id="1.20.920.10">
    <property type="entry name" value="Bromodomain-like"/>
    <property type="match status" value="1"/>
</dbReference>
<dbReference type="PROSITE" id="PS50014">
    <property type="entry name" value="BROMODOMAIN_2"/>
    <property type="match status" value="1"/>
</dbReference>
<dbReference type="PANTHER" id="PTHR22881">
    <property type="entry name" value="BROMODOMAIN CONTAINING PROTEIN"/>
    <property type="match status" value="1"/>
</dbReference>
<sequence>MDFGTVRKKLSSDAYVNLEQFEKDVFLICSNAMQYNAPDTIYFRQARSIQELAKKNFENLRQDSDDNEPEPKVVRRGRPPMKNFKKSVGRPPSERAGSEFSSDATLAAGGENTIMSTNDLRKGSCLADRSGLADLQFHGSRNEENKLEKNDESAGSPFKAVSMKHVKKQIPLDENRRNTYKQFHASAGGREPSILSTFDAERKQLMAVRITLLPILLFHSLDRKLRLLIAMHGAHAYTWANQLGTAWEAPLALT</sequence>
<feature type="domain" description="Bromo" evidence="4">
    <location>
        <begin position="1"/>
        <end position="43"/>
    </location>
</feature>
<evidence type="ECO:0000313" key="5">
    <source>
        <dbReference type="EMBL" id="MBX17469.1"/>
    </source>
</evidence>
<dbReference type="SUPFAM" id="SSF47370">
    <property type="entry name" value="Bromodomain"/>
    <property type="match status" value="1"/>
</dbReference>
<dbReference type="EMBL" id="GGEC01036985">
    <property type="protein sequence ID" value="MBX17469.1"/>
    <property type="molecule type" value="Transcribed_RNA"/>
</dbReference>
<dbReference type="AlphaFoldDB" id="A0A2P2LHL0"/>
<dbReference type="PRINTS" id="PR00503">
    <property type="entry name" value="BROMODOMAIN"/>
</dbReference>
<keyword evidence="1 2" id="KW-0103">Bromodomain</keyword>
<feature type="compositionally biased region" description="Basic and acidic residues" evidence="3">
    <location>
        <begin position="58"/>
        <end position="73"/>
    </location>
</feature>
<dbReference type="InterPro" id="IPR036427">
    <property type="entry name" value="Bromodomain-like_sf"/>
</dbReference>
<name>A0A2P2LHL0_RHIMU</name>
<organism evidence="5">
    <name type="scientific">Rhizophora mucronata</name>
    <name type="common">Asiatic mangrove</name>
    <dbReference type="NCBI Taxonomy" id="61149"/>
    <lineage>
        <taxon>Eukaryota</taxon>
        <taxon>Viridiplantae</taxon>
        <taxon>Streptophyta</taxon>
        <taxon>Embryophyta</taxon>
        <taxon>Tracheophyta</taxon>
        <taxon>Spermatophyta</taxon>
        <taxon>Magnoliopsida</taxon>
        <taxon>eudicotyledons</taxon>
        <taxon>Gunneridae</taxon>
        <taxon>Pentapetalae</taxon>
        <taxon>rosids</taxon>
        <taxon>fabids</taxon>
        <taxon>Malpighiales</taxon>
        <taxon>Rhizophoraceae</taxon>
        <taxon>Rhizophora</taxon>
    </lineage>
</organism>